<dbReference type="EMBL" id="EQ973779">
    <property type="protein sequence ID" value="EEF49221.1"/>
    <property type="molecule type" value="Genomic_DNA"/>
</dbReference>
<evidence type="ECO:0000313" key="2">
    <source>
        <dbReference type="EMBL" id="EEF49221.1"/>
    </source>
</evidence>
<gene>
    <name evidence="2" type="ORF">RCOM_1528980</name>
</gene>
<name>B9RHL1_RICCO</name>
<feature type="compositionally biased region" description="Low complexity" evidence="1">
    <location>
        <begin position="57"/>
        <end position="68"/>
    </location>
</feature>
<dbReference type="InParanoid" id="B9RHL1"/>
<organism evidence="2 3">
    <name type="scientific">Ricinus communis</name>
    <name type="common">Castor bean</name>
    <dbReference type="NCBI Taxonomy" id="3988"/>
    <lineage>
        <taxon>Eukaryota</taxon>
        <taxon>Viridiplantae</taxon>
        <taxon>Streptophyta</taxon>
        <taxon>Embryophyta</taxon>
        <taxon>Tracheophyta</taxon>
        <taxon>Spermatophyta</taxon>
        <taxon>Magnoliopsida</taxon>
        <taxon>eudicotyledons</taxon>
        <taxon>Gunneridae</taxon>
        <taxon>Pentapetalae</taxon>
        <taxon>rosids</taxon>
        <taxon>fabids</taxon>
        <taxon>Malpighiales</taxon>
        <taxon>Euphorbiaceae</taxon>
        <taxon>Acalyphoideae</taxon>
        <taxon>Acalypheae</taxon>
        <taxon>Ricinus</taxon>
    </lineage>
</organism>
<evidence type="ECO:0000256" key="1">
    <source>
        <dbReference type="SAM" id="MobiDB-lite"/>
    </source>
</evidence>
<feature type="region of interest" description="Disordered" evidence="1">
    <location>
        <begin position="1"/>
        <end position="80"/>
    </location>
</feature>
<reference evidence="3" key="1">
    <citation type="journal article" date="2010" name="Nat. Biotechnol.">
        <title>Draft genome sequence of the oilseed species Ricinus communis.</title>
        <authorList>
            <person name="Chan A.P."/>
            <person name="Crabtree J."/>
            <person name="Zhao Q."/>
            <person name="Lorenzi H."/>
            <person name="Orvis J."/>
            <person name="Puiu D."/>
            <person name="Melake-Berhan A."/>
            <person name="Jones K.M."/>
            <person name="Redman J."/>
            <person name="Chen G."/>
            <person name="Cahoon E.B."/>
            <person name="Gedil M."/>
            <person name="Stanke M."/>
            <person name="Haas B.J."/>
            <person name="Wortman J.R."/>
            <person name="Fraser-Liggett C.M."/>
            <person name="Ravel J."/>
            <person name="Rabinowicz P.D."/>
        </authorList>
    </citation>
    <scope>NUCLEOTIDE SEQUENCE [LARGE SCALE GENOMIC DNA]</scope>
    <source>
        <strain evidence="3">cv. Hale</strain>
    </source>
</reference>
<proteinExistence type="predicted"/>
<feature type="compositionally biased region" description="Pro residues" evidence="1">
    <location>
        <begin position="31"/>
        <end position="40"/>
    </location>
</feature>
<dbReference type="Proteomes" id="UP000008311">
    <property type="component" value="Unassembled WGS sequence"/>
</dbReference>
<dbReference type="AlphaFoldDB" id="B9RHL1"/>
<sequence>MARGSIGDSRGGQSGCRPSIVPSYSVSRHWQPPPPPPGFTSPPLLIVPLPPPSFIQSPLTPTSTSPFATPTPPGTVIPPPPHPSLPDVIVCYTCWESSDEVFYSNRTTTTSHQYDNRVWIAPP</sequence>
<accession>B9RHL1</accession>
<keyword evidence="3" id="KW-1185">Reference proteome</keyword>
<evidence type="ECO:0000313" key="3">
    <source>
        <dbReference type="Proteomes" id="UP000008311"/>
    </source>
</evidence>
<feature type="compositionally biased region" description="Pro residues" evidence="1">
    <location>
        <begin position="69"/>
        <end position="80"/>
    </location>
</feature>
<protein>
    <submittedName>
        <fullName evidence="2">Uncharacterized protein</fullName>
    </submittedName>
</protein>